<dbReference type="AlphaFoldDB" id="A0A317E7I2"/>
<keyword evidence="1" id="KW-0472">Membrane</keyword>
<organism evidence="2 3">
    <name type="scientific">Zavarzinia compransoris</name>
    <dbReference type="NCBI Taxonomy" id="1264899"/>
    <lineage>
        <taxon>Bacteria</taxon>
        <taxon>Pseudomonadati</taxon>
        <taxon>Pseudomonadota</taxon>
        <taxon>Alphaproteobacteria</taxon>
        <taxon>Rhodospirillales</taxon>
        <taxon>Zavarziniaceae</taxon>
        <taxon>Zavarzinia</taxon>
    </lineage>
</organism>
<dbReference type="OrthoDB" id="5503027at2"/>
<feature type="transmembrane region" description="Helical" evidence="1">
    <location>
        <begin position="52"/>
        <end position="71"/>
    </location>
</feature>
<name>A0A317E7I2_9PROT</name>
<keyword evidence="1" id="KW-1133">Transmembrane helix</keyword>
<dbReference type="EMBL" id="QGLF01000002">
    <property type="protein sequence ID" value="PWR22206.1"/>
    <property type="molecule type" value="Genomic_DNA"/>
</dbReference>
<dbReference type="GO" id="GO:0047793">
    <property type="term" value="F:cycloeucalenol cycloisomerase activity"/>
    <property type="evidence" value="ECO:0007669"/>
    <property type="project" value="InterPro"/>
</dbReference>
<gene>
    <name evidence="2" type="ORF">DKG75_09575</name>
</gene>
<feature type="transmembrane region" description="Helical" evidence="1">
    <location>
        <begin position="137"/>
        <end position="158"/>
    </location>
</feature>
<feature type="transmembrane region" description="Helical" evidence="1">
    <location>
        <begin position="209"/>
        <end position="231"/>
    </location>
</feature>
<accession>A0A317E7I2</accession>
<keyword evidence="3" id="KW-1185">Reference proteome</keyword>
<comment type="caution">
    <text evidence="2">The sequence shown here is derived from an EMBL/GenBank/DDBJ whole genome shotgun (WGS) entry which is preliminary data.</text>
</comment>
<evidence type="ECO:0000256" key="1">
    <source>
        <dbReference type="SAM" id="Phobius"/>
    </source>
</evidence>
<evidence type="ECO:0000313" key="3">
    <source>
        <dbReference type="Proteomes" id="UP000246077"/>
    </source>
</evidence>
<proteinExistence type="predicted"/>
<dbReference type="PANTHER" id="PTHR35136:SF1">
    <property type="entry name" value="CYCLOEUCALENOL CYCLOISOMERASE"/>
    <property type="match status" value="1"/>
</dbReference>
<evidence type="ECO:0008006" key="4">
    <source>
        <dbReference type="Google" id="ProtNLM"/>
    </source>
</evidence>
<feature type="transmembrane region" description="Helical" evidence="1">
    <location>
        <begin position="243"/>
        <end position="266"/>
    </location>
</feature>
<reference evidence="3" key="1">
    <citation type="submission" date="2018-05" db="EMBL/GenBank/DDBJ databases">
        <title>Zavarzinia sp. HR-AS.</title>
        <authorList>
            <person name="Lee Y."/>
            <person name="Jeon C.O."/>
        </authorList>
    </citation>
    <scope>NUCLEOTIDE SEQUENCE [LARGE SCALE GENOMIC DNA]</scope>
    <source>
        <strain evidence="3">DSM 1231</strain>
    </source>
</reference>
<protein>
    <recommendedName>
        <fullName evidence="4">Cycloeucalenol cycloisomerase</fullName>
    </recommendedName>
</protein>
<dbReference type="RefSeq" id="WP_109920851.1">
    <property type="nucleotide sequence ID" value="NZ_QGLF01000002.1"/>
</dbReference>
<feature type="transmembrane region" description="Helical" evidence="1">
    <location>
        <begin position="83"/>
        <end position="102"/>
    </location>
</feature>
<sequence>MSGTGGAARWFSANPDKAWVEKFFLFYSPVWMASMAMMMVTGWDKTWGDGALLWHGVLTAAPVLLGPALLSRRFGTGSWADSYWLKANLYLFVFGFFGNYFGSEYFFDVLGMVYVYPNATTTLDAAIVGKGGQTVPVIMYLYTHVYFMTYHAIANIVLRRLRTSGIPAAGLLFPVFVFVIGYAWAWAETKAMANPMMATSFYYQKMDLMLAYGSAIYATYFIASFPIYYFIDESRDRRWSLTQAVAGGLSASMLTFFMLDAAAHWVGSL</sequence>
<evidence type="ECO:0000313" key="2">
    <source>
        <dbReference type="EMBL" id="PWR22206.1"/>
    </source>
</evidence>
<keyword evidence="1" id="KW-0812">Transmembrane</keyword>
<feature type="transmembrane region" description="Helical" evidence="1">
    <location>
        <begin position="23"/>
        <end position="40"/>
    </location>
</feature>
<feature type="transmembrane region" description="Helical" evidence="1">
    <location>
        <begin position="165"/>
        <end position="187"/>
    </location>
</feature>
<dbReference type="InterPro" id="IPR020532">
    <property type="entry name" value="Cycloeucalenol_cycloisomerase"/>
</dbReference>
<dbReference type="PANTHER" id="PTHR35136">
    <property type="entry name" value="CYCLOEUCALENOL CYCLOISOMERASE"/>
    <property type="match status" value="1"/>
</dbReference>
<dbReference type="Proteomes" id="UP000246077">
    <property type="component" value="Unassembled WGS sequence"/>
</dbReference>